<dbReference type="RefSeq" id="WP_072783646.1">
    <property type="nucleotide sequence ID" value="NZ_CP045292.1"/>
</dbReference>
<name>A0A1M6HEZ0_9FLAO</name>
<dbReference type="Proteomes" id="UP000184232">
    <property type="component" value="Unassembled WGS sequence"/>
</dbReference>
<dbReference type="OrthoDB" id="817809at2"/>
<evidence type="ECO:0000313" key="3">
    <source>
        <dbReference type="Proteomes" id="UP000184232"/>
    </source>
</evidence>
<evidence type="ECO:0000313" key="2">
    <source>
        <dbReference type="EMBL" id="SHJ20679.1"/>
    </source>
</evidence>
<accession>A0A1M6HEZ0</accession>
<dbReference type="STRING" id="683124.SAMN05444337_1525"/>
<reference evidence="2 3" key="1">
    <citation type="submission" date="2016-11" db="EMBL/GenBank/DDBJ databases">
        <authorList>
            <person name="Jaros S."/>
            <person name="Januszkiewicz K."/>
            <person name="Wedrychowicz H."/>
        </authorList>
    </citation>
    <scope>NUCLEOTIDE SEQUENCE [LARGE SCALE GENOMIC DNA]</scope>
    <source>
        <strain evidence="2 3">DSM 22807</strain>
    </source>
</reference>
<gene>
    <name evidence="2" type="ORF">SAMN05444337_1525</name>
</gene>
<protein>
    <submittedName>
        <fullName evidence="2">Uncharacterized protein</fullName>
    </submittedName>
</protein>
<organism evidence="2 3">
    <name type="scientific">Flavobacterium haoranii</name>
    <dbReference type="NCBI Taxonomy" id="683124"/>
    <lineage>
        <taxon>Bacteria</taxon>
        <taxon>Pseudomonadati</taxon>
        <taxon>Bacteroidota</taxon>
        <taxon>Flavobacteriia</taxon>
        <taxon>Flavobacteriales</taxon>
        <taxon>Flavobacteriaceae</taxon>
        <taxon>Flavobacterium</taxon>
    </lineage>
</organism>
<dbReference type="EMBL" id="FQZH01000002">
    <property type="protein sequence ID" value="SHJ20679.1"/>
    <property type="molecule type" value="Genomic_DNA"/>
</dbReference>
<feature type="signal peptide" evidence="1">
    <location>
        <begin position="1"/>
        <end position="20"/>
    </location>
</feature>
<evidence type="ECO:0000256" key="1">
    <source>
        <dbReference type="SAM" id="SignalP"/>
    </source>
</evidence>
<sequence>MKTKLIILMLLFSNIALLNAQTLGEFKPGKSGPKTLESRKFDSKEVFIADFAVHFQVYAEESTTNKGGTSFVKGIMGKAKASLAVGLDIPTATIEKITNDSYANFVADLKAQGFNILNPEVAKNTNYYKDYKYSTYLAMIPSPTKEGAVLVHPQNTGFYYKEKGSYAPYTKLSTELNDAAVIRVDVYIDFVKMGDFNKGFGASVNAKTNLVMSEQNTIIHFVIGRNKIGGSPLAEYQGIIKKDLEIDGVIKEEKITSYAQSDYDNKGVETAFGTLYTAKNTTSSKVVLVPADANKYEAGVTEALDVFLEHHIKEFYSKFYKK</sequence>
<dbReference type="AlphaFoldDB" id="A0A1M6HEZ0"/>
<feature type="chain" id="PRO_5013223373" evidence="1">
    <location>
        <begin position="21"/>
        <end position="322"/>
    </location>
</feature>
<keyword evidence="1" id="KW-0732">Signal</keyword>
<proteinExistence type="predicted"/>
<keyword evidence="3" id="KW-1185">Reference proteome</keyword>